<keyword evidence="2" id="KW-1185">Reference proteome</keyword>
<evidence type="ECO:0000313" key="1">
    <source>
        <dbReference type="EMBL" id="ERL09808.1"/>
    </source>
</evidence>
<sequence length="300" mass="30900">MSTVGFPVPQDAAGNGCTAAMMRRIVAAHWEAGGVVDGLRVSGGTAMSYAVSPGVAVIPMGANRSQGYVEAYCEGGTVATTPNAGTTPRVDAVWVMAHDVTFGDADNLVTLGVTHGAPAVSPVAPDIPARAQRICDMQVPAGATSTAGAVTRGSYHDAVPYGASLGVLADVRDSTGERVSASNADWKTRAVATLSLPTNRVVEVRYDRTATTHDFNSTGSLVVDILVDGASSLMDEIAYSGAWETKGVSLITTLRAGTHVVSARDGWHEGAAVDLISTKPGYPTANVGMRMLVVDRGVAR</sequence>
<proteinExistence type="predicted"/>
<reference evidence="1 2" key="1">
    <citation type="submission" date="2013-08" db="EMBL/GenBank/DDBJ databases">
        <authorList>
            <person name="Durkin A.S."/>
            <person name="Haft D.R."/>
            <person name="McCorrison J."/>
            <person name="Torralba M."/>
            <person name="Gillis M."/>
            <person name="Haft D.H."/>
            <person name="Methe B."/>
            <person name="Sutton G."/>
            <person name="Nelson K.E."/>
        </authorList>
    </citation>
    <scope>NUCLEOTIDE SEQUENCE [LARGE SCALE GENOMIC DNA]</scope>
    <source>
        <strain evidence="1 2">F0195</strain>
    </source>
</reference>
<name>U2TUR7_9ACTN</name>
<dbReference type="PATRIC" id="fig|1125712.3.peg.570"/>
<dbReference type="eggNOG" id="ENOG5031TK5">
    <property type="taxonomic scope" value="Bacteria"/>
</dbReference>
<protein>
    <submittedName>
        <fullName evidence="1">Uncharacterized protein</fullName>
    </submittedName>
</protein>
<dbReference type="Proteomes" id="UP000016638">
    <property type="component" value="Unassembled WGS sequence"/>
</dbReference>
<organism evidence="1 2">
    <name type="scientific">Olsenella profusa F0195</name>
    <dbReference type="NCBI Taxonomy" id="1125712"/>
    <lineage>
        <taxon>Bacteria</taxon>
        <taxon>Bacillati</taxon>
        <taxon>Actinomycetota</taxon>
        <taxon>Coriobacteriia</taxon>
        <taxon>Coriobacteriales</taxon>
        <taxon>Atopobiaceae</taxon>
        <taxon>Olsenella</taxon>
    </lineage>
</organism>
<dbReference type="RefSeq" id="WP_021725436.1">
    <property type="nucleotide sequence ID" value="NZ_AWEZ01000020.1"/>
</dbReference>
<comment type="caution">
    <text evidence="1">The sequence shown here is derived from an EMBL/GenBank/DDBJ whole genome shotgun (WGS) entry which is preliminary data.</text>
</comment>
<gene>
    <name evidence="1" type="ORF">HMPREF1316_1507</name>
</gene>
<dbReference type="AlphaFoldDB" id="U2TUR7"/>
<dbReference type="EMBL" id="AWEZ01000020">
    <property type="protein sequence ID" value="ERL09808.1"/>
    <property type="molecule type" value="Genomic_DNA"/>
</dbReference>
<dbReference type="STRING" id="1125712.HMPREF1316_1507"/>
<accession>U2TUR7</accession>
<evidence type="ECO:0000313" key="2">
    <source>
        <dbReference type="Proteomes" id="UP000016638"/>
    </source>
</evidence>
<dbReference type="OrthoDB" id="3240452at2"/>